<evidence type="ECO:0000259" key="1">
    <source>
        <dbReference type="PROSITE" id="PS50943"/>
    </source>
</evidence>
<organism evidence="2 3">
    <name type="scientific">Nitrosomonas ureae</name>
    <dbReference type="NCBI Taxonomy" id="44577"/>
    <lineage>
        <taxon>Bacteria</taxon>
        <taxon>Pseudomonadati</taxon>
        <taxon>Pseudomonadota</taxon>
        <taxon>Betaproteobacteria</taxon>
        <taxon>Nitrosomonadales</taxon>
        <taxon>Nitrosomonadaceae</taxon>
        <taxon>Nitrosomonas</taxon>
    </lineage>
</organism>
<keyword evidence="3" id="KW-1185">Reference proteome</keyword>
<evidence type="ECO:0000313" key="3">
    <source>
        <dbReference type="Proteomes" id="UP000182882"/>
    </source>
</evidence>
<gene>
    <name evidence="2" type="ORF">SAMN05216406_13113</name>
</gene>
<dbReference type="EMBL" id="FNLN01000031">
    <property type="protein sequence ID" value="SDU18216.1"/>
    <property type="molecule type" value="Genomic_DNA"/>
</dbReference>
<dbReference type="InterPro" id="IPR010982">
    <property type="entry name" value="Lambda_DNA-bd_dom_sf"/>
</dbReference>
<feature type="domain" description="HTH cro/C1-type" evidence="1">
    <location>
        <begin position="26"/>
        <end position="79"/>
    </location>
</feature>
<dbReference type="CDD" id="cd00093">
    <property type="entry name" value="HTH_XRE"/>
    <property type="match status" value="1"/>
</dbReference>
<name>A0A1H2GEQ1_9PROT</name>
<dbReference type="Proteomes" id="UP000182882">
    <property type="component" value="Unassembled WGS sequence"/>
</dbReference>
<dbReference type="InterPro" id="IPR001387">
    <property type="entry name" value="Cro/C1-type_HTH"/>
</dbReference>
<dbReference type="GO" id="GO:0003677">
    <property type="term" value="F:DNA binding"/>
    <property type="evidence" value="ECO:0007669"/>
    <property type="project" value="InterPro"/>
</dbReference>
<dbReference type="Pfam" id="PF01381">
    <property type="entry name" value="HTH_3"/>
    <property type="match status" value="1"/>
</dbReference>
<evidence type="ECO:0000313" key="2">
    <source>
        <dbReference type="EMBL" id="SDU18216.1"/>
    </source>
</evidence>
<protein>
    <submittedName>
        <fullName evidence="2">Helix-turn-helix</fullName>
    </submittedName>
</protein>
<dbReference type="SMART" id="SM00530">
    <property type="entry name" value="HTH_XRE"/>
    <property type="match status" value="1"/>
</dbReference>
<sequence>MCSIVFIMSVRSFRVEQVLKKLGGDIRDARKRRGITVQLMAERMGVTRVTVAKIERGEPNTSMGNYAMALYILGKADELEMLMDRTHDSLGLDLMDEKLPKRVRVSK</sequence>
<dbReference type="Gene3D" id="1.10.260.40">
    <property type="entry name" value="lambda repressor-like DNA-binding domains"/>
    <property type="match status" value="1"/>
</dbReference>
<dbReference type="PROSITE" id="PS50943">
    <property type="entry name" value="HTH_CROC1"/>
    <property type="match status" value="1"/>
</dbReference>
<dbReference type="AlphaFoldDB" id="A0A1H2GEQ1"/>
<proteinExistence type="predicted"/>
<dbReference type="SUPFAM" id="SSF47413">
    <property type="entry name" value="lambda repressor-like DNA-binding domains"/>
    <property type="match status" value="1"/>
</dbReference>
<accession>A0A1H2GEQ1</accession>
<reference evidence="3" key="1">
    <citation type="submission" date="2016-10" db="EMBL/GenBank/DDBJ databases">
        <authorList>
            <person name="Varghese N."/>
            <person name="Submissions S."/>
        </authorList>
    </citation>
    <scope>NUCLEOTIDE SEQUENCE [LARGE SCALE GENOMIC DNA]</scope>
    <source>
        <strain evidence="3">Nm10</strain>
    </source>
</reference>